<dbReference type="InterPro" id="IPR008991">
    <property type="entry name" value="Translation_prot_SH3-like_sf"/>
</dbReference>
<proteinExistence type="inferred from homology"/>
<dbReference type="PANTHER" id="PTHR13691">
    <property type="entry name" value="RIBOSOMAL PROTEIN L2"/>
    <property type="match status" value="1"/>
</dbReference>
<dbReference type="AlphaFoldDB" id="Q9TAJ4"/>
<dbReference type="GO" id="GO:0003735">
    <property type="term" value="F:structural constituent of ribosome"/>
    <property type="evidence" value="ECO:0007669"/>
    <property type="project" value="InterPro"/>
</dbReference>
<protein>
    <submittedName>
        <fullName evidence="10">Ribosomal protein L2</fullName>
    </submittedName>
</protein>
<dbReference type="GO" id="GO:0005762">
    <property type="term" value="C:mitochondrial large ribosomal subunit"/>
    <property type="evidence" value="ECO:0007669"/>
    <property type="project" value="TreeGrafter"/>
</dbReference>
<evidence type="ECO:0000256" key="3">
    <source>
        <dbReference type="ARBA" id="ARBA00022528"/>
    </source>
</evidence>
<keyword evidence="6" id="KW-0687">Ribonucleoprotein</keyword>
<dbReference type="Pfam" id="PF03947">
    <property type="entry name" value="Ribosomal_L2_C"/>
    <property type="match status" value="1"/>
</dbReference>
<dbReference type="InterPro" id="IPR002171">
    <property type="entry name" value="Ribosomal_uL2"/>
</dbReference>
<reference evidence="10" key="1">
    <citation type="submission" date="1999-10" db="EMBL/GenBank/DDBJ databases">
        <title>The mitochondrial genome of Cafeteria roenbergensis.</title>
        <authorList>
            <person name="Burger G."/>
        </authorList>
    </citation>
    <scope>NUCLEOTIDE SEQUENCE</scope>
</reference>
<evidence type="ECO:0000256" key="2">
    <source>
        <dbReference type="ARBA" id="ARBA00005636"/>
    </source>
</evidence>
<dbReference type="InterPro" id="IPR022666">
    <property type="entry name" value="Ribosomal_uL2_RNA-bd_dom"/>
</dbReference>
<organism evidence="10">
    <name type="scientific">Cafeteria roenbergensis</name>
    <name type="common">Marine flagellate</name>
    <dbReference type="NCBI Taxonomy" id="33653"/>
    <lineage>
        <taxon>Eukaryota</taxon>
        <taxon>Sar</taxon>
        <taxon>Stramenopiles</taxon>
        <taxon>Bigyra</taxon>
        <taxon>Opalozoa</taxon>
        <taxon>Bicosoecida</taxon>
        <taxon>Cafeteriaceae</taxon>
        <taxon>Cafeteria</taxon>
    </lineage>
</organism>
<name>Q9TAJ4_CAFRO</name>
<evidence type="ECO:0000313" key="10">
    <source>
        <dbReference type="EMBL" id="AAF05792.1"/>
    </source>
</evidence>
<dbReference type="EMBL" id="AF193903">
    <property type="protein sequence ID" value="AAF05792.1"/>
    <property type="molecule type" value="Genomic_DNA"/>
</dbReference>
<keyword evidence="10" id="KW-0496">Mitochondrion</keyword>
<dbReference type="SMART" id="SM01382">
    <property type="entry name" value="Ribosomal_L2_C"/>
    <property type="match status" value="1"/>
</dbReference>
<dbReference type="PROSITE" id="PS00467">
    <property type="entry name" value="RIBOSOMAL_L2"/>
    <property type="match status" value="1"/>
</dbReference>
<feature type="region of interest" description="Disordered" evidence="7">
    <location>
        <begin position="200"/>
        <end position="226"/>
    </location>
</feature>
<dbReference type="SMART" id="SM01383">
    <property type="entry name" value="Ribosomal_L2"/>
    <property type="match status" value="1"/>
</dbReference>
<evidence type="ECO:0000256" key="1">
    <source>
        <dbReference type="ARBA" id="ARBA00004229"/>
    </source>
</evidence>
<accession>Q9TAJ4</accession>
<comment type="similarity">
    <text evidence="2">Belongs to the universal ribosomal protein uL2 family.</text>
</comment>
<keyword evidence="5 10" id="KW-0689">Ribosomal protein</keyword>
<evidence type="ECO:0000256" key="5">
    <source>
        <dbReference type="ARBA" id="ARBA00022980"/>
    </source>
</evidence>
<dbReference type="GO" id="GO:0009507">
    <property type="term" value="C:chloroplast"/>
    <property type="evidence" value="ECO:0007669"/>
    <property type="project" value="UniProtKB-SubCell"/>
</dbReference>
<keyword evidence="4" id="KW-0934">Plastid</keyword>
<dbReference type="Gene3D" id="2.40.50.140">
    <property type="entry name" value="Nucleic acid-binding proteins"/>
    <property type="match status" value="1"/>
</dbReference>
<keyword evidence="3" id="KW-0150">Chloroplast</keyword>
<evidence type="ECO:0000256" key="6">
    <source>
        <dbReference type="ARBA" id="ARBA00023274"/>
    </source>
</evidence>
<dbReference type="RefSeq" id="NP_051141.1">
    <property type="nucleotide sequence ID" value="NC_000946.1"/>
</dbReference>
<feature type="domain" description="Large ribosomal subunit protein uL2 RNA-binding" evidence="9">
    <location>
        <begin position="21"/>
        <end position="89"/>
    </location>
</feature>
<evidence type="ECO:0000259" key="8">
    <source>
        <dbReference type="SMART" id="SM01382"/>
    </source>
</evidence>
<dbReference type="GO" id="GO:0003723">
    <property type="term" value="F:RNA binding"/>
    <property type="evidence" value="ECO:0007669"/>
    <property type="project" value="TreeGrafter"/>
</dbReference>
<dbReference type="Pfam" id="PF00181">
    <property type="entry name" value="Ribosomal_L2_N"/>
    <property type="match status" value="1"/>
</dbReference>
<dbReference type="InterPro" id="IPR022669">
    <property type="entry name" value="Ribosomal_uL2_C"/>
</dbReference>
<dbReference type="PIRSF" id="PIRSF002158">
    <property type="entry name" value="Ribosomal_L2"/>
    <property type="match status" value="1"/>
</dbReference>
<gene>
    <name evidence="10" type="primary">rpl2</name>
</gene>
<evidence type="ECO:0000256" key="7">
    <source>
        <dbReference type="SAM" id="MobiDB-lite"/>
    </source>
</evidence>
<dbReference type="SUPFAM" id="SSF50104">
    <property type="entry name" value="Translation proteins SH3-like domain"/>
    <property type="match status" value="1"/>
</dbReference>
<feature type="domain" description="Large ribosomal subunit protein uL2 C-terminal" evidence="8">
    <location>
        <begin position="119"/>
        <end position="230"/>
    </location>
</feature>
<evidence type="ECO:0000259" key="9">
    <source>
        <dbReference type="SMART" id="SM01383"/>
    </source>
</evidence>
<dbReference type="GO" id="GO:0032543">
    <property type="term" value="P:mitochondrial translation"/>
    <property type="evidence" value="ECO:0007669"/>
    <property type="project" value="TreeGrafter"/>
</dbReference>
<sequence length="252" mass="28382">MFLSKLKYLKKQKLSKNQKSGRNNSGRITVRRRGGGHKRSIRIINWTGELKNSLLIGVSYNPIKSGMLFQFINKESGEIFYQPATSKFSLLEGLNLNETSSQDSFREPLSNFNIGEFCSHIGSSSKINYIKASGSVGKVLQRYTWIKNYMLIVLPSGEQKLFLKTQSAVKGANLGNTKLFEKLKMAGRSRWLSKRPSVRGVAMNPIDHPHGGGEGKTSGGRPSVSKWGRLTKNVKTRKTKRALWQIFSRKKK</sequence>
<dbReference type="Gene3D" id="4.10.950.10">
    <property type="entry name" value="Ribosomal protein L2, domain 3"/>
    <property type="match status" value="1"/>
</dbReference>
<dbReference type="InterPro" id="IPR014726">
    <property type="entry name" value="Ribosomal_uL2_dom3"/>
</dbReference>
<dbReference type="SUPFAM" id="SSF50249">
    <property type="entry name" value="Nucleic acid-binding proteins"/>
    <property type="match status" value="1"/>
</dbReference>
<evidence type="ECO:0000256" key="4">
    <source>
        <dbReference type="ARBA" id="ARBA00022640"/>
    </source>
</evidence>
<comment type="subcellular location">
    <subcellularLocation>
        <location evidence="1">Plastid</location>
        <location evidence="1">Chloroplast</location>
    </subcellularLocation>
</comment>
<geneLocation type="mitochondrion" evidence="10"/>
<dbReference type="GeneID" id="800829"/>
<dbReference type="InterPro" id="IPR012340">
    <property type="entry name" value="NA-bd_OB-fold"/>
</dbReference>
<dbReference type="FunFam" id="4.10.950.10:FF:000001">
    <property type="entry name" value="50S ribosomal protein L2"/>
    <property type="match status" value="1"/>
</dbReference>
<dbReference type="PANTHER" id="PTHR13691:SF5">
    <property type="entry name" value="LARGE RIBOSOMAL SUBUNIT PROTEIN UL2M"/>
    <property type="match status" value="1"/>
</dbReference>
<dbReference type="InterPro" id="IPR022671">
    <property type="entry name" value="Ribosomal_uL2_CS"/>
</dbReference>
<feature type="region of interest" description="Disordered" evidence="7">
    <location>
        <begin position="13"/>
        <end position="34"/>
    </location>
</feature>